<keyword evidence="3" id="KW-1185">Reference proteome</keyword>
<feature type="region of interest" description="Disordered" evidence="1">
    <location>
        <begin position="1"/>
        <end position="27"/>
    </location>
</feature>
<dbReference type="RefSeq" id="WP_244619393.1">
    <property type="nucleotide sequence ID" value="NZ_BJYZ01000002.1"/>
</dbReference>
<comment type="caution">
    <text evidence="2">The sequence shown here is derived from an EMBL/GenBank/DDBJ whole genome shotgun (WGS) entry which is preliminary data.</text>
</comment>
<protein>
    <submittedName>
        <fullName evidence="2">Uncharacterized protein</fullName>
    </submittedName>
</protein>
<sequence length="264" mass="30085">MPRFAKPAEGPETEHAPAGGQVPMRDDAMRDNPVRDNMEFWNALKRTDPKATKPFQRAGGFRGTQIDPAWRLQMMTEVFGPVGKGWGYEQLEWTIAERMVFICCRVWYVDPQSGEKHFTGPQWGGTEMVRRNRDGTERPDDECFKMSMTDAIGKCMLQVGLAADIYLGQFDDSKYREESEVFYTVKSNPDLQPPAVEKFEADLKEKLDAIADLDALDDLWRSGINARIREIGSVDKAAQNRMISAFSQKKNEILKRHENDQQAA</sequence>
<name>A0A512DIL2_9PROT</name>
<dbReference type="EMBL" id="BJYZ01000002">
    <property type="protein sequence ID" value="GEO36317.1"/>
    <property type="molecule type" value="Genomic_DNA"/>
</dbReference>
<accession>A0A512DIL2</accession>
<proteinExistence type="predicted"/>
<reference evidence="2 3" key="1">
    <citation type="submission" date="2019-07" db="EMBL/GenBank/DDBJ databases">
        <title>Whole genome shotgun sequence of Skermanella aerolata NBRC 106429.</title>
        <authorList>
            <person name="Hosoyama A."/>
            <person name="Uohara A."/>
            <person name="Ohji S."/>
            <person name="Ichikawa N."/>
        </authorList>
    </citation>
    <scope>NUCLEOTIDE SEQUENCE [LARGE SCALE GENOMIC DNA]</scope>
    <source>
        <strain evidence="2 3">NBRC 106429</strain>
    </source>
</reference>
<dbReference type="AlphaFoldDB" id="A0A512DIL2"/>
<evidence type="ECO:0000256" key="1">
    <source>
        <dbReference type="SAM" id="MobiDB-lite"/>
    </source>
</evidence>
<organism evidence="2 3">
    <name type="scientific">Skermanella aerolata</name>
    <dbReference type="NCBI Taxonomy" id="393310"/>
    <lineage>
        <taxon>Bacteria</taxon>
        <taxon>Pseudomonadati</taxon>
        <taxon>Pseudomonadota</taxon>
        <taxon>Alphaproteobacteria</taxon>
        <taxon>Rhodospirillales</taxon>
        <taxon>Azospirillaceae</taxon>
        <taxon>Skermanella</taxon>
    </lineage>
</organism>
<dbReference type="Proteomes" id="UP000321523">
    <property type="component" value="Unassembled WGS sequence"/>
</dbReference>
<evidence type="ECO:0000313" key="2">
    <source>
        <dbReference type="EMBL" id="GEO36317.1"/>
    </source>
</evidence>
<gene>
    <name evidence="2" type="ORF">SAE02_04650</name>
</gene>
<evidence type="ECO:0000313" key="3">
    <source>
        <dbReference type="Proteomes" id="UP000321523"/>
    </source>
</evidence>